<feature type="signal peptide" evidence="1">
    <location>
        <begin position="1"/>
        <end position="19"/>
    </location>
</feature>
<evidence type="ECO:0000313" key="2">
    <source>
        <dbReference type="EMBL" id="CAH2011855.1"/>
    </source>
</evidence>
<sequence length="122" mass="13701">MFVQCILLEFLIFIPDYLQMKSRERNGCFSWNLPSKNLNPTKTVRICSKQFLQQDFTTDASGRTWLKPGAVSKFIWPVVSFQCTSSSSIDISPKEVSVMRKGIASSLDVTGSISTQLKQSVV</sequence>
<dbReference type="EMBL" id="CAKOFQ010008121">
    <property type="protein sequence ID" value="CAH2011855.1"/>
    <property type="molecule type" value="Genomic_DNA"/>
</dbReference>
<evidence type="ECO:0000313" key="3">
    <source>
        <dbReference type="Proteomes" id="UP001152888"/>
    </source>
</evidence>
<comment type="caution">
    <text evidence="2">The sequence shown here is derived from an EMBL/GenBank/DDBJ whole genome shotgun (WGS) entry which is preliminary data.</text>
</comment>
<organism evidence="2 3">
    <name type="scientific">Acanthoscelides obtectus</name>
    <name type="common">Bean weevil</name>
    <name type="synonym">Bruchus obtectus</name>
    <dbReference type="NCBI Taxonomy" id="200917"/>
    <lineage>
        <taxon>Eukaryota</taxon>
        <taxon>Metazoa</taxon>
        <taxon>Ecdysozoa</taxon>
        <taxon>Arthropoda</taxon>
        <taxon>Hexapoda</taxon>
        <taxon>Insecta</taxon>
        <taxon>Pterygota</taxon>
        <taxon>Neoptera</taxon>
        <taxon>Endopterygota</taxon>
        <taxon>Coleoptera</taxon>
        <taxon>Polyphaga</taxon>
        <taxon>Cucujiformia</taxon>
        <taxon>Chrysomeloidea</taxon>
        <taxon>Chrysomelidae</taxon>
        <taxon>Bruchinae</taxon>
        <taxon>Bruchini</taxon>
        <taxon>Acanthoscelides</taxon>
    </lineage>
</organism>
<dbReference type="Proteomes" id="UP001152888">
    <property type="component" value="Unassembled WGS sequence"/>
</dbReference>
<evidence type="ECO:0008006" key="4">
    <source>
        <dbReference type="Google" id="ProtNLM"/>
    </source>
</evidence>
<accession>A0A9P0MD70</accession>
<reference evidence="2" key="1">
    <citation type="submission" date="2022-03" db="EMBL/GenBank/DDBJ databases">
        <authorList>
            <person name="Sayadi A."/>
        </authorList>
    </citation>
    <scope>NUCLEOTIDE SEQUENCE</scope>
</reference>
<keyword evidence="3" id="KW-1185">Reference proteome</keyword>
<name>A0A9P0MD70_ACAOB</name>
<gene>
    <name evidence="2" type="ORF">ACAOBT_LOCUS32452</name>
</gene>
<dbReference type="OrthoDB" id="7673103at2759"/>
<keyword evidence="1" id="KW-0732">Signal</keyword>
<feature type="chain" id="PRO_5040273041" description="THAP-type domain-containing protein" evidence="1">
    <location>
        <begin position="20"/>
        <end position="122"/>
    </location>
</feature>
<dbReference type="AlphaFoldDB" id="A0A9P0MD70"/>
<protein>
    <recommendedName>
        <fullName evidence="4">THAP-type domain-containing protein</fullName>
    </recommendedName>
</protein>
<evidence type="ECO:0000256" key="1">
    <source>
        <dbReference type="SAM" id="SignalP"/>
    </source>
</evidence>
<proteinExistence type="predicted"/>